<evidence type="ECO:0000313" key="2">
    <source>
        <dbReference type="Proteomes" id="UP000473571"/>
    </source>
</evidence>
<evidence type="ECO:0000313" key="1">
    <source>
        <dbReference type="EMBL" id="KAB0651131.1"/>
    </source>
</evidence>
<proteinExistence type="predicted"/>
<feature type="non-terminal residue" evidence="1">
    <location>
        <position position="1"/>
    </location>
</feature>
<name>A0A6L3N9F0_9BURK</name>
<dbReference type="AlphaFoldDB" id="A0A6L3N9F0"/>
<sequence length="22" mass="2140">APIVRDAIAAHRASLTPAAAPA</sequence>
<gene>
    <name evidence="1" type="ORF">F7R13_27740</name>
</gene>
<dbReference type="Proteomes" id="UP000473571">
    <property type="component" value="Unassembled WGS sequence"/>
</dbReference>
<protein>
    <submittedName>
        <fullName evidence="1">Formate dehydrogenase</fullName>
    </submittedName>
</protein>
<comment type="caution">
    <text evidence="1">The sequence shown here is derived from an EMBL/GenBank/DDBJ whole genome shotgun (WGS) entry which is preliminary data.</text>
</comment>
<dbReference type="EMBL" id="VZOL01000623">
    <property type="protein sequence ID" value="KAB0651131.1"/>
    <property type="molecule type" value="Genomic_DNA"/>
</dbReference>
<accession>A0A6L3N9F0</accession>
<organism evidence="1 2">
    <name type="scientific">Burkholderia territorii</name>
    <dbReference type="NCBI Taxonomy" id="1503055"/>
    <lineage>
        <taxon>Bacteria</taxon>
        <taxon>Pseudomonadati</taxon>
        <taxon>Pseudomonadota</taxon>
        <taxon>Betaproteobacteria</taxon>
        <taxon>Burkholderiales</taxon>
        <taxon>Burkholderiaceae</taxon>
        <taxon>Burkholderia</taxon>
        <taxon>Burkholderia cepacia complex</taxon>
    </lineage>
</organism>
<reference evidence="1 2" key="1">
    <citation type="submission" date="2019-09" db="EMBL/GenBank/DDBJ databases">
        <title>Draft genome sequences of 48 bacterial type strains from the CCUG.</title>
        <authorList>
            <person name="Tunovic T."/>
            <person name="Pineiro-Iglesias B."/>
            <person name="Unosson C."/>
            <person name="Inganas E."/>
            <person name="Ohlen M."/>
            <person name="Cardew S."/>
            <person name="Jensie-Markopoulos S."/>
            <person name="Salva-Serra F."/>
            <person name="Jaen-Luchoro D."/>
            <person name="Karlsson R."/>
            <person name="Svensson-Stadler L."/>
            <person name="Chun J."/>
            <person name="Moore E."/>
        </authorList>
    </citation>
    <scope>NUCLEOTIDE SEQUENCE [LARGE SCALE GENOMIC DNA]</scope>
    <source>
        <strain evidence="1 2">CCUG 65687</strain>
    </source>
</reference>